<dbReference type="Proteomes" id="UP000184196">
    <property type="component" value="Unassembled WGS sequence"/>
</dbReference>
<gene>
    <name evidence="1" type="ORF">SAMN02745218_03019</name>
</gene>
<sequence>MSPVVLKRHANHTGFSLVLKSLQYLTKYKFCKPAPDQDFASFQKFDL</sequence>
<reference evidence="2" key="1">
    <citation type="submission" date="2016-11" db="EMBL/GenBank/DDBJ databases">
        <authorList>
            <person name="Varghese N."/>
            <person name="Submissions S."/>
        </authorList>
    </citation>
    <scope>NUCLEOTIDE SEQUENCE [LARGE SCALE GENOMIC DNA]</scope>
    <source>
        <strain evidence="2">DSM 11792</strain>
    </source>
</reference>
<evidence type="ECO:0000313" key="2">
    <source>
        <dbReference type="Proteomes" id="UP000184196"/>
    </source>
</evidence>
<proteinExistence type="predicted"/>
<accession>A0A1M5EBG9</accession>
<name>A0A1M5EBG9_9FIRM</name>
<keyword evidence="2" id="KW-1185">Reference proteome</keyword>
<evidence type="ECO:0000313" key="1">
    <source>
        <dbReference type="EMBL" id="SHF76579.1"/>
    </source>
</evidence>
<dbReference type="EMBL" id="FQUW01000076">
    <property type="protein sequence ID" value="SHF76579.1"/>
    <property type="molecule type" value="Genomic_DNA"/>
</dbReference>
<organism evidence="1 2">
    <name type="scientific">Desulfofundulus australicus DSM 11792</name>
    <dbReference type="NCBI Taxonomy" id="1121425"/>
    <lineage>
        <taxon>Bacteria</taxon>
        <taxon>Bacillati</taxon>
        <taxon>Bacillota</taxon>
        <taxon>Clostridia</taxon>
        <taxon>Eubacteriales</taxon>
        <taxon>Peptococcaceae</taxon>
        <taxon>Desulfofundulus</taxon>
    </lineage>
</organism>
<protein>
    <submittedName>
        <fullName evidence="1">Uncharacterized protein</fullName>
    </submittedName>
</protein>
<dbReference type="AlphaFoldDB" id="A0A1M5EBG9"/>
<feature type="non-terminal residue" evidence="1">
    <location>
        <position position="47"/>
    </location>
</feature>